<dbReference type="PANTHER" id="PTHR47966">
    <property type="entry name" value="BETA-SITE APP-CLEAVING ENZYME, ISOFORM A-RELATED"/>
    <property type="match status" value="1"/>
</dbReference>
<evidence type="ECO:0000313" key="8">
    <source>
        <dbReference type="EMBL" id="GAW02248.1"/>
    </source>
</evidence>
<dbReference type="EMBL" id="BDGU01000091">
    <property type="protein sequence ID" value="GAW02248.1"/>
    <property type="molecule type" value="Genomic_DNA"/>
</dbReference>
<evidence type="ECO:0000256" key="3">
    <source>
        <dbReference type="RuleBase" id="RU000454"/>
    </source>
</evidence>
<evidence type="ECO:0000259" key="7">
    <source>
        <dbReference type="PROSITE" id="PS51767"/>
    </source>
</evidence>
<dbReference type="Proteomes" id="UP000188533">
    <property type="component" value="Unassembled WGS sequence"/>
</dbReference>
<keyword evidence="5" id="KW-0472">Membrane</keyword>
<name>A0A1Q3E4U3_LENED</name>
<dbReference type="PANTHER" id="PTHR47966:SF51">
    <property type="entry name" value="BETA-SITE APP-CLEAVING ENZYME, ISOFORM A-RELATED"/>
    <property type="match status" value="1"/>
</dbReference>
<keyword evidence="5" id="KW-1133">Transmembrane helix</keyword>
<feature type="transmembrane region" description="Helical" evidence="5">
    <location>
        <begin position="861"/>
        <end position="881"/>
    </location>
</feature>
<dbReference type="InterPro" id="IPR021109">
    <property type="entry name" value="Peptidase_aspartic_dom_sf"/>
</dbReference>
<dbReference type="InterPro" id="IPR001969">
    <property type="entry name" value="Aspartic_peptidase_AS"/>
</dbReference>
<feature type="compositionally biased region" description="Low complexity" evidence="4">
    <location>
        <begin position="952"/>
        <end position="961"/>
    </location>
</feature>
<evidence type="ECO:0000256" key="5">
    <source>
        <dbReference type="SAM" id="Phobius"/>
    </source>
</evidence>
<evidence type="ECO:0000256" key="6">
    <source>
        <dbReference type="SAM" id="SignalP"/>
    </source>
</evidence>
<comment type="similarity">
    <text evidence="1 3">Belongs to the peptidase A1 family.</text>
</comment>
<dbReference type="GO" id="GO:0004190">
    <property type="term" value="F:aspartic-type endopeptidase activity"/>
    <property type="evidence" value="ECO:0007669"/>
    <property type="project" value="UniProtKB-KW"/>
</dbReference>
<keyword evidence="9" id="KW-1185">Reference proteome</keyword>
<feature type="domain" description="Peptidase A1" evidence="7">
    <location>
        <begin position="468"/>
        <end position="802"/>
    </location>
</feature>
<organism evidence="8 9">
    <name type="scientific">Lentinula edodes</name>
    <name type="common">Shiitake mushroom</name>
    <name type="synonym">Lentinus edodes</name>
    <dbReference type="NCBI Taxonomy" id="5353"/>
    <lineage>
        <taxon>Eukaryota</taxon>
        <taxon>Fungi</taxon>
        <taxon>Dikarya</taxon>
        <taxon>Basidiomycota</taxon>
        <taxon>Agaricomycotina</taxon>
        <taxon>Agaricomycetes</taxon>
        <taxon>Agaricomycetidae</taxon>
        <taxon>Agaricales</taxon>
        <taxon>Marasmiineae</taxon>
        <taxon>Omphalotaceae</taxon>
        <taxon>Lentinula</taxon>
    </lineage>
</organism>
<dbReference type="SUPFAM" id="SSF50630">
    <property type="entry name" value="Acid proteases"/>
    <property type="match status" value="2"/>
</dbReference>
<feature type="chain" id="PRO_5012975928" evidence="6">
    <location>
        <begin position="21"/>
        <end position="982"/>
    </location>
</feature>
<feature type="compositionally biased region" description="Polar residues" evidence="4">
    <location>
        <begin position="917"/>
        <end position="929"/>
    </location>
</feature>
<dbReference type="Pfam" id="PF00026">
    <property type="entry name" value="Asp"/>
    <property type="match status" value="2"/>
</dbReference>
<protein>
    <submittedName>
        <fullName evidence="8">Aspartic peptidase a1</fullName>
    </submittedName>
</protein>
<feature type="compositionally biased region" description="Polar residues" evidence="4">
    <location>
        <begin position="835"/>
        <end position="845"/>
    </location>
</feature>
<gene>
    <name evidence="8" type="ORF">LENED_003887</name>
</gene>
<evidence type="ECO:0000256" key="2">
    <source>
        <dbReference type="ARBA" id="ARBA00022750"/>
    </source>
</evidence>
<dbReference type="Gene3D" id="2.40.70.10">
    <property type="entry name" value="Acid Proteases"/>
    <property type="match status" value="4"/>
</dbReference>
<dbReference type="PRINTS" id="PR00792">
    <property type="entry name" value="PEPSIN"/>
</dbReference>
<keyword evidence="3" id="KW-0645">Protease</keyword>
<proteinExistence type="inferred from homology"/>
<evidence type="ECO:0000256" key="4">
    <source>
        <dbReference type="SAM" id="MobiDB-lite"/>
    </source>
</evidence>
<feature type="signal peptide" evidence="6">
    <location>
        <begin position="1"/>
        <end position="20"/>
    </location>
</feature>
<dbReference type="STRING" id="5353.A0A1Q3E4U3"/>
<sequence length="982" mass="104962">MHSFIIPLSLILVSSASVTALTFPFQVRTDIPSHSLSRRVSSNSSTPLTNSGNAQYIANVTLGGQEVRLIIDTGSSDLWVNFPSTVPTTTDTGKSLSLSYAIGSAGGDIHTTTAQFGGYTVNNQAFLLVTDASSFGTDIHDQGYDGLIGLGPNEGSKIYDKLSGDAGDTLLNNIFSQSSNSSNNFISLLLNRHGDPGQNYTGQMTIAEYISGFENVTSMPKNDVESVLKLLGSDQHWQALTDKNNGIIGPDGLVIQYDSIVPKAPDGQLVVVFDSGFTFNQVPRDISDAIYGRVQGAIYDSTNEWWTIPCGQMLNVSLNFGGVNYPVHPLDTVDDNFGITSSNGTHMCIGSFQPITTAFSLLGNYDMIMGMSFLRNVYAVLNYGDWADDDTDSDPFLQLLSTTNVDAAHNDFVQVRMGGVDTTASSQWALLPASEEVHSPVSEEEKKKEYQEMILSRWPYIFVGCLVYYTDITLNGTTFSVLIDTGSSDLWVVGSVSGAVNTKLSASVSYAVGSVNGNIELANLDFGGYIVPEQAYISASQSSSNPAGQGLIGLGPNSGSNVYAEFNNNTGASVCDRIFIQNTSSPNYITVNLGRTDDPSADFPGNITIGETLDGLGNITSEPKLEVTTVSIHDTGDQHFQILIDSDGIIGPDNQSISYTTEVDSTSNSKQATAVLDTGFSLSQVPDTVATAFYSRFSGAEYTNVTDVGAVWIVPCDLEVNLTFKIGGVRYPIHPFDATLDPSILNISDVKNSAGTASCIGLFQPVSFDTGSDPTYDIILGMSFLRNVYALFNYGDFITDSNASARGDPYVQLLSTTDPADAHSDFVNQRLNGVDTTGSQTLGAPTSTDDSSSSSSSHRNLYLGLAIAAGVLALLFFLGACCMRRNKAKSTAAWVPGRSGGAYAQLSNINGPRDNHLASTSAPPYTQYDQRYDHNGEWGQTLYDPAAPGGASSYPLSQYPTSQPPQPNTTQTHPQYSNPFEG</sequence>
<evidence type="ECO:0000256" key="1">
    <source>
        <dbReference type="ARBA" id="ARBA00007447"/>
    </source>
</evidence>
<dbReference type="InterPro" id="IPR001461">
    <property type="entry name" value="Aspartic_peptidase_A1"/>
</dbReference>
<dbReference type="AlphaFoldDB" id="A0A1Q3E4U3"/>
<keyword evidence="2 3" id="KW-0064">Aspartyl protease</keyword>
<reference evidence="8 9" key="1">
    <citation type="submission" date="2016-08" db="EMBL/GenBank/DDBJ databases">
        <authorList>
            <consortium name="Lentinula edodes genome sequencing consortium"/>
            <person name="Sakamoto Y."/>
            <person name="Nakade K."/>
            <person name="Sato S."/>
            <person name="Yoshida Y."/>
            <person name="Miyazaki K."/>
            <person name="Natsume S."/>
            <person name="Konno N."/>
        </authorList>
    </citation>
    <scope>NUCLEOTIDE SEQUENCE [LARGE SCALE GENOMIC DNA]</scope>
    <source>
        <strain evidence="8 9">NBRC 111202</strain>
    </source>
</reference>
<dbReference type="InterPro" id="IPR034164">
    <property type="entry name" value="Pepsin-like_dom"/>
</dbReference>
<accession>A0A1Q3E4U3</accession>
<dbReference type="PROSITE" id="PS51767">
    <property type="entry name" value="PEPTIDASE_A1"/>
    <property type="match status" value="2"/>
</dbReference>
<feature type="domain" description="Peptidase A1" evidence="7">
    <location>
        <begin position="56"/>
        <end position="391"/>
    </location>
</feature>
<comment type="caution">
    <text evidence="8">The sequence shown here is derived from an EMBL/GenBank/DDBJ whole genome shotgun (WGS) entry which is preliminary data.</text>
</comment>
<reference evidence="8 9" key="2">
    <citation type="submission" date="2017-02" db="EMBL/GenBank/DDBJ databases">
        <title>A genome survey and senescence transcriptome analysis in Lentinula edodes.</title>
        <authorList>
            <person name="Sakamoto Y."/>
            <person name="Nakade K."/>
            <person name="Sato S."/>
            <person name="Yoshida Y."/>
            <person name="Miyazaki K."/>
            <person name="Natsume S."/>
            <person name="Konno N."/>
        </authorList>
    </citation>
    <scope>NUCLEOTIDE SEQUENCE [LARGE SCALE GENOMIC DNA]</scope>
    <source>
        <strain evidence="8 9">NBRC 111202</strain>
    </source>
</reference>
<keyword evidence="6" id="KW-0732">Signal</keyword>
<feature type="compositionally biased region" description="Low complexity" evidence="4">
    <location>
        <begin position="846"/>
        <end position="855"/>
    </location>
</feature>
<keyword evidence="5" id="KW-0812">Transmembrane</keyword>
<dbReference type="GO" id="GO:0006508">
    <property type="term" value="P:proteolysis"/>
    <property type="evidence" value="ECO:0007669"/>
    <property type="project" value="UniProtKB-KW"/>
</dbReference>
<feature type="region of interest" description="Disordered" evidence="4">
    <location>
        <begin position="835"/>
        <end position="855"/>
    </location>
</feature>
<dbReference type="InterPro" id="IPR033121">
    <property type="entry name" value="PEPTIDASE_A1"/>
</dbReference>
<dbReference type="PROSITE" id="PS00141">
    <property type="entry name" value="ASP_PROTEASE"/>
    <property type="match status" value="2"/>
</dbReference>
<feature type="region of interest" description="Disordered" evidence="4">
    <location>
        <begin position="914"/>
        <end position="982"/>
    </location>
</feature>
<keyword evidence="3" id="KW-0378">Hydrolase</keyword>
<evidence type="ECO:0000313" key="9">
    <source>
        <dbReference type="Proteomes" id="UP000188533"/>
    </source>
</evidence>
<dbReference type="CDD" id="cd05471">
    <property type="entry name" value="pepsin_like"/>
    <property type="match status" value="2"/>
</dbReference>